<dbReference type="HOGENOM" id="CLU_1754940_0_0_11"/>
<dbReference type="RefSeq" id="WP_007001394.1">
    <property type="nucleotide sequence ID" value="NZ_JH992955.1"/>
</dbReference>
<evidence type="ECO:0000313" key="3">
    <source>
        <dbReference type="Proteomes" id="UP000009888"/>
    </source>
</evidence>
<feature type="transmembrane region" description="Helical" evidence="1">
    <location>
        <begin position="83"/>
        <end position="101"/>
    </location>
</feature>
<dbReference type="AlphaFoldDB" id="K9F0L9"/>
<keyword evidence="1" id="KW-0472">Membrane</keyword>
<organism evidence="2 3">
    <name type="scientific">Actinobaculum massiliense ACS-171-V-Col2</name>
    <dbReference type="NCBI Taxonomy" id="883066"/>
    <lineage>
        <taxon>Bacteria</taxon>
        <taxon>Bacillati</taxon>
        <taxon>Actinomycetota</taxon>
        <taxon>Actinomycetes</taxon>
        <taxon>Actinomycetales</taxon>
        <taxon>Actinomycetaceae</taxon>
        <taxon>Actinobaculum</taxon>
    </lineage>
</organism>
<dbReference type="EMBL" id="AGWL01000006">
    <property type="protein sequence ID" value="EKU95050.1"/>
    <property type="molecule type" value="Genomic_DNA"/>
</dbReference>
<feature type="transmembrane region" description="Helical" evidence="1">
    <location>
        <begin position="56"/>
        <end position="76"/>
    </location>
</feature>
<dbReference type="PATRIC" id="fig|883066.3.peg.1247"/>
<keyword evidence="1" id="KW-0812">Transmembrane</keyword>
<evidence type="ECO:0000313" key="2">
    <source>
        <dbReference type="EMBL" id="EKU95050.1"/>
    </source>
</evidence>
<keyword evidence="1" id="KW-1133">Transmembrane helix</keyword>
<gene>
    <name evidence="2" type="ORF">HMPREF9233_01188</name>
</gene>
<keyword evidence="3" id="KW-1185">Reference proteome</keyword>
<dbReference type="STRING" id="202789.GCA_001457435_00926"/>
<feature type="transmembrane region" description="Helical" evidence="1">
    <location>
        <begin position="21"/>
        <end position="44"/>
    </location>
</feature>
<comment type="caution">
    <text evidence="2">The sequence shown here is derived from an EMBL/GenBank/DDBJ whole genome shotgun (WGS) entry which is preliminary data.</text>
</comment>
<protein>
    <recommendedName>
        <fullName evidence="4">Major facilitator superfamily (MFS) profile domain-containing protein</fullName>
    </recommendedName>
</protein>
<evidence type="ECO:0008006" key="4">
    <source>
        <dbReference type="Google" id="ProtNLM"/>
    </source>
</evidence>
<evidence type="ECO:0000256" key="1">
    <source>
        <dbReference type="SAM" id="Phobius"/>
    </source>
</evidence>
<accession>K9F0L9</accession>
<proteinExistence type="predicted"/>
<sequence length="148" mass="15586">MTQGRTNGQGPSKREESKRSVWICGIIGAVLGVFAGSLGVITHAGMAGIPGTSMNVSWVGLIVGFGVVGTGAWYALDSNGHAGWGGFTLATCLVTFFLLWAPPANDVLILSSILANMWLILTPIACLIPLFLRLRSGRDEDKSPARSQ</sequence>
<reference evidence="2 3" key="1">
    <citation type="submission" date="2012-09" db="EMBL/GenBank/DDBJ databases">
        <title>The Genome Sequence of Actinobaculum massiliae ACS-171-V-COL2.</title>
        <authorList>
            <consortium name="The Broad Institute Genome Sequencing Platform"/>
            <person name="Earl A."/>
            <person name="Ward D."/>
            <person name="Feldgarden M."/>
            <person name="Gevers D."/>
            <person name="Saerens B."/>
            <person name="Vaneechoutte M."/>
            <person name="Walker B."/>
            <person name="Young S.K."/>
            <person name="Zeng Q."/>
            <person name="Gargeya S."/>
            <person name="Fitzgerald M."/>
            <person name="Haas B."/>
            <person name="Abouelleil A."/>
            <person name="Alvarado L."/>
            <person name="Arachchi H.M."/>
            <person name="Berlin A."/>
            <person name="Chapman S.B."/>
            <person name="Goldberg J."/>
            <person name="Griggs A."/>
            <person name="Gujja S."/>
            <person name="Hansen M."/>
            <person name="Howarth C."/>
            <person name="Imamovic A."/>
            <person name="Larimer J."/>
            <person name="McCowen C."/>
            <person name="Montmayeur A."/>
            <person name="Murphy C."/>
            <person name="Neiman D."/>
            <person name="Pearson M."/>
            <person name="Priest M."/>
            <person name="Roberts A."/>
            <person name="Saif S."/>
            <person name="Shea T."/>
            <person name="Sisk P."/>
            <person name="Sykes S."/>
            <person name="Wortman J."/>
            <person name="Nusbaum C."/>
            <person name="Birren B."/>
        </authorList>
    </citation>
    <scope>NUCLEOTIDE SEQUENCE [LARGE SCALE GENOMIC DNA]</scope>
    <source>
        <strain evidence="3">ACS-171-V-Col2</strain>
    </source>
</reference>
<feature type="transmembrane region" description="Helical" evidence="1">
    <location>
        <begin position="107"/>
        <end position="132"/>
    </location>
</feature>
<name>K9F0L9_9ACTO</name>
<dbReference type="Proteomes" id="UP000009888">
    <property type="component" value="Unassembled WGS sequence"/>
</dbReference>